<feature type="transmembrane region" description="Helical" evidence="6">
    <location>
        <begin position="324"/>
        <end position="340"/>
    </location>
</feature>
<dbReference type="Pfam" id="PF00753">
    <property type="entry name" value="Lactamase_B"/>
    <property type="match status" value="1"/>
</dbReference>
<dbReference type="CDD" id="cd07731">
    <property type="entry name" value="ComA-like_MBL-fold"/>
    <property type="match status" value="1"/>
</dbReference>
<feature type="transmembrane region" description="Helical" evidence="6">
    <location>
        <begin position="294"/>
        <end position="312"/>
    </location>
</feature>
<evidence type="ECO:0000256" key="1">
    <source>
        <dbReference type="ARBA" id="ARBA00004651"/>
    </source>
</evidence>
<dbReference type="GO" id="GO:0030420">
    <property type="term" value="P:establishment of competence for transformation"/>
    <property type="evidence" value="ECO:0007669"/>
    <property type="project" value="InterPro"/>
</dbReference>
<feature type="transmembrane region" description="Helical" evidence="6">
    <location>
        <begin position="375"/>
        <end position="404"/>
    </location>
</feature>
<keyword evidence="4 6" id="KW-1133">Transmembrane helix</keyword>
<evidence type="ECO:0000256" key="2">
    <source>
        <dbReference type="ARBA" id="ARBA00022475"/>
    </source>
</evidence>
<dbReference type="InterPro" id="IPR004797">
    <property type="entry name" value="Competence_ComEC/Rec2"/>
</dbReference>
<evidence type="ECO:0000313" key="9">
    <source>
        <dbReference type="Proteomes" id="UP000317178"/>
    </source>
</evidence>
<dbReference type="PANTHER" id="PTHR30619:SF1">
    <property type="entry name" value="RECOMBINATION PROTEIN 2"/>
    <property type="match status" value="1"/>
</dbReference>
<feature type="transmembrane region" description="Helical" evidence="6">
    <location>
        <begin position="50"/>
        <end position="70"/>
    </location>
</feature>
<dbReference type="InterPro" id="IPR025405">
    <property type="entry name" value="DUF4131"/>
</dbReference>
<keyword evidence="3 6" id="KW-0812">Transmembrane</keyword>
<feature type="transmembrane region" description="Helical" evidence="6">
    <location>
        <begin position="530"/>
        <end position="547"/>
    </location>
</feature>
<dbReference type="InterPro" id="IPR035681">
    <property type="entry name" value="ComA-like_MBL"/>
</dbReference>
<dbReference type="RefSeq" id="WP_144996051.1">
    <property type="nucleotide sequence ID" value="NZ_CP036281.1"/>
</dbReference>
<feature type="transmembrane region" description="Helical" evidence="6">
    <location>
        <begin position="559"/>
        <end position="578"/>
    </location>
</feature>
<evidence type="ECO:0000256" key="5">
    <source>
        <dbReference type="ARBA" id="ARBA00023136"/>
    </source>
</evidence>
<dbReference type="Pfam" id="PF13567">
    <property type="entry name" value="DUF4131"/>
    <property type="match status" value="1"/>
</dbReference>
<keyword evidence="9" id="KW-1185">Reference proteome</keyword>
<dbReference type="Pfam" id="PF03772">
    <property type="entry name" value="Competence"/>
    <property type="match status" value="1"/>
</dbReference>
<keyword evidence="2" id="KW-1003">Cell membrane</keyword>
<dbReference type="Proteomes" id="UP000317178">
    <property type="component" value="Chromosome"/>
</dbReference>
<evidence type="ECO:0000256" key="4">
    <source>
        <dbReference type="ARBA" id="ARBA00022989"/>
    </source>
</evidence>
<evidence type="ECO:0000313" key="8">
    <source>
        <dbReference type="EMBL" id="QDU80815.1"/>
    </source>
</evidence>
<sequence length="843" mass="94285">MSSSTPPESSRLDTQSLYNQTVVILRRQPLILLLLPFAAGIATWEQIEAIVPITAVVLCWMVLLGSWFYSRRGSGHTLGFSCLLGICFLTGMLHLYAAYLPAGRQDIRELVEPERRLIRVHGKLLSTPIVKQKQVSERAPDWQRVPATTADLAIEHVYAGKTPVPFTGRLWITIRGEGLKADRGDHIETTGWLEQPFAASNPGEFDFRSYLKHQGIRGILRVQDAASVRPFSTNEDSTKESTSDWTSLIRHHWRQFAAKHLKPENQSLAGAMILGVRNNITPEQQEQFSQTGTMHFLAVSGLHVGILIFFLIGAGKLIRIPRNWLPYLVIITIWMYAFITDMNPPVMRASFLATFVFVGKLLARQATLLNLLSLAGLVLLVWQPTMMFDVGAQLSFLAVAAIIWGNESLPFRRTSTNLDHPNWRKHLGSIVSGLKKVTRLTLSIWLFTAPLVLLIFHFIAPIGLLINVILAPLVMVMLWTGYLMSVFLFLLPPLAVLLSYPFDAFLSLFQSLIGMAHEHGWGTWYAPSPPVWFLVLYYVSLLGFAAARQLHPQFARWRWIATGATIAVAFLLLFLPQLTKPLTITVLNVGHGSAILVEYPNGNRLLYDVGSIDGGKRAARAVQNLLWNQGEMGINCLLVSHADVDHFNGTHTLIATMPIATVCCSPQFLDFDQPAVDELIEKLDRADIPVQLIQAGDQLRIDEKVATKVLFPQARTRLHQDNDHSVVLLIEYAGRRILLTGDLEPEGQQELQHLLDGRLPVDLLTAPHHGAHEANGRSLFEQFSPGIVTVSSNSYLPETARELQRQIPDGEAVYFTRNQGAIRIEIDSKGELRVQTFLQESKN</sequence>
<dbReference type="InterPro" id="IPR052159">
    <property type="entry name" value="Competence_DNA_uptake"/>
</dbReference>
<dbReference type="AlphaFoldDB" id="A0A518CNL1"/>
<dbReference type="InterPro" id="IPR036866">
    <property type="entry name" value="RibonucZ/Hydroxyglut_hydro"/>
</dbReference>
<dbReference type="SMART" id="SM00849">
    <property type="entry name" value="Lactamase_B"/>
    <property type="match status" value="1"/>
</dbReference>
<comment type="subcellular location">
    <subcellularLocation>
        <location evidence="1">Cell membrane</location>
        <topology evidence="1">Multi-pass membrane protein</topology>
    </subcellularLocation>
</comment>
<dbReference type="InterPro" id="IPR001279">
    <property type="entry name" value="Metallo-B-lactamas"/>
</dbReference>
<dbReference type="NCBIfam" id="TIGR00361">
    <property type="entry name" value="ComEC_Rec2"/>
    <property type="match status" value="1"/>
</dbReference>
<evidence type="ECO:0000256" key="6">
    <source>
        <dbReference type="SAM" id="Phobius"/>
    </source>
</evidence>
<keyword evidence="5 6" id="KW-0472">Membrane</keyword>
<feature type="transmembrane region" description="Helical" evidence="6">
    <location>
        <begin position="482"/>
        <end position="502"/>
    </location>
</feature>
<dbReference type="Gene3D" id="3.60.15.10">
    <property type="entry name" value="Ribonuclease Z/Hydroxyacylglutathione hydrolase-like"/>
    <property type="match status" value="1"/>
</dbReference>
<feature type="domain" description="Metallo-beta-lactamase" evidence="7">
    <location>
        <begin position="591"/>
        <end position="787"/>
    </location>
</feature>
<proteinExistence type="predicted"/>
<protein>
    <submittedName>
        <fullName evidence="8">ComEC family competence protein</fullName>
    </submittedName>
</protein>
<evidence type="ECO:0000259" key="7">
    <source>
        <dbReference type="SMART" id="SM00849"/>
    </source>
</evidence>
<accession>A0A518CNL1</accession>
<reference evidence="8 9" key="1">
    <citation type="submission" date="2019-02" db="EMBL/GenBank/DDBJ databases">
        <title>Deep-cultivation of Planctomycetes and their phenomic and genomic characterization uncovers novel biology.</title>
        <authorList>
            <person name="Wiegand S."/>
            <person name="Jogler M."/>
            <person name="Boedeker C."/>
            <person name="Pinto D."/>
            <person name="Vollmers J."/>
            <person name="Rivas-Marin E."/>
            <person name="Kohn T."/>
            <person name="Peeters S.H."/>
            <person name="Heuer A."/>
            <person name="Rast P."/>
            <person name="Oberbeckmann S."/>
            <person name="Bunk B."/>
            <person name="Jeske O."/>
            <person name="Meyerdierks A."/>
            <person name="Storesund J.E."/>
            <person name="Kallscheuer N."/>
            <person name="Luecker S."/>
            <person name="Lage O.M."/>
            <person name="Pohl T."/>
            <person name="Merkel B.J."/>
            <person name="Hornburger P."/>
            <person name="Mueller R.-W."/>
            <person name="Bruemmer F."/>
            <person name="Labrenz M."/>
            <person name="Spormann A.M."/>
            <person name="Op den Camp H."/>
            <person name="Overmann J."/>
            <person name="Amann R."/>
            <person name="Jetten M.S.M."/>
            <person name="Mascher T."/>
            <person name="Medema M.H."/>
            <person name="Devos D.P."/>
            <person name="Kaster A.-K."/>
            <person name="Ovreas L."/>
            <person name="Rohde M."/>
            <person name="Galperin M.Y."/>
            <person name="Jogler C."/>
        </authorList>
    </citation>
    <scope>NUCLEOTIDE SEQUENCE [LARGE SCALE GENOMIC DNA]</scope>
    <source>
        <strain evidence="8 9">Pla110</strain>
    </source>
</reference>
<organism evidence="8 9">
    <name type="scientific">Polystyrenella longa</name>
    <dbReference type="NCBI Taxonomy" id="2528007"/>
    <lineage>
        <taxon>Bacteria</taxon>
        <taxon>Pseudomonadati</taxon>
        <taxon>Planctomycetota</taxon>
        <taxon>Planctomycetia</taxon>
        <taxon>Planctomycetales</taxon>
        <taxon>Planctomycetaceae</taxon>
        <taxon>Polystyrenella</taxon>
    </lineage>
</organism>
<dbReference type="SUPFAM" id="SSF56281">
    <property type="entry name" value="Metallo-hydrolase/oxidoreductase"/>
    <property type="match status" value="1"/>
</dbReference>
<dbReference type="InterPro" id="IPR004477">
    <property type="entry name" value="ComEC_N"/>
</dbReference>
<feature type="transmembrane region" description="Helical" evidence="6">
    <location>
        <begin position="77"/>
        <end position="99"/>
    </location>
</feature>
<dbReference type="EMBL" id="CP036281">
    <property type="protein sequence ID" value="QDU80815.1"/>
    <property type="molecule type" value="Genomic_DNA"/>
</dbReference>
<dbReference type="NCBIfam" id="TIGR00360">
    <property type="entry name" value="ComEC_N-term"/>
    <property type="match status" value="1"/>
</dbReference>
<dbReference type="OrthoDB" id="9761531at2"/>
<gene>
    <name evidence="8" type="ORF">Pla110_25500</name>
</gene>
<name>A0A518CNL1_9PLAN</name>
<feature type="transmembrane region" description="Helical" evidence="6">
    <location>
        <begin position="444"/>
        <end position="470"/>
    </location>
</feature>
<dbReference type="KEGG" id="plon:Pla110_25500"/>
<evidence type="ECO:0000256" key="3">
    <source>
        <dbReference type="ARBA" id="ARBA00022692"/>
    </source>
</evidence>
<dbReference type="PANTHER" id="PTHR30619">
    <property type="entry name" value="DNA INTERNALIZATION/COMPETENCE PROTEIN COMEC/REC2"/>
    <property type="match status" value="1"/>
</dbReference>
<dbReference type="GO" id="GO:0005886">
    <property type="term" value="C:plasma membrane"/>
    <property type="evidence" value="ECO:0007669"/>
    <property type="project" value="UniProtKB-SubCell"/>
</dbReference>